<proteinExistence type="predicted"/>
<evidence type="ECO:0000313" key="3">
    <source>
        <dbReference type="EMBL" id="CAH9069813.1"/>
    </source>
</evidence>
<evidence type="ECO:0000313" key="4">
    <source>
        <dbReference type="Proteomes" id="UP001152484"/>
    </source>
</evidence>
<reference evidence="3" key="1">
    <citation type="submission" date="2022-07" db="EMBL/GenBank/DDBJ databases">
        <authorList>
            <person name="Macas J."/>
            <person name="Novak P."/>
            <person name="Neumann P."/>
        </authorList>
    </citation>
    <scope>NUCLEOTIDE SEQUENCE</scope>
</reference>
<keyword evidence="2" id="KW-0472">Membrane</keyword>
<evidence type="ECO:0000256" key="1">
    <source>
        <dbReference type="SAM" id="MobiDB-lite"/>
    </source>
</evidence>
<feature type="transmembrane region" description="Helical" evidence="2">
    <location>
        <begin position="25"/>
        <end position="43"/>
    </location>
</feature>
<protein>
    <submittedName>
        <fullName evidence="3">Uncharacterized protein</fullName>
    </submittedName>
</protein>
<keyword evidence="2" id="KW-1133">Transmembrane helix</keyword>
<comment type="caution">
    <text evidence="3">The sequence shown here is derived from an EMBL/GenBank/DDBJ whole genome shotgun (WGS) entry which is preliminary data.</text>
</comment>
<dbReference type="OrthoDB" id="1325896at2759"/>
<dbReference type="Proteomes" id="UP001152484">
    <property type="component" value="Unassembled WGS sequence"/>
</dbReference>
<gene>
    <name evidence="3" type="ORF">CEURO_LOCUS3385</name>
</gene>
<dbReference type="AlphaFoldDB" id="A0A9P0YNM8"/>
<feature type="region of interest" description="Disordered" evidence="1">
    <location>
        <begin position="70"/>
        <end position="107"/>
    </location>
</feature>
<keyword evidence="2" id="KW-0812">Transmembrane</keyword>
<dbReference type="EMBL" id="CAMAPE010000005">
    <property type="protein sequence ID" value="CAH9069813.1"/>
    <property type="molecule type" value="Genomic_DNA"/>
</dbReference>
<accession>A0A9P0YNM8</accession>
<keyword evidence="4" id="KW-1185">Reference proteome</keyword>
<organism evidence="3 4">
    <name type="scientific">Cuscuta europaea</name>
    <name type="common">European dodder</name>
    <dbReference type="NCBI Taxonomy" id="41803"/>
    <lineage>
        <taxon>Eukaryota</taxon>
        <taxon>Viridiplantae</taxon>
        <taxon>Streptophyta</taxon>
        <taxon>Embryophyta</taxon>
        <taxon>Tracheophyta</taxon>
        <taxon>Spermatophyta</taxon>
        <taxon>Magnoliopsida</taxon>
        <taxon>eudicotyledons</taxon>
        <taxon>Gunneridae</taxon>
        <taxon>Pentapetalae</taxon>
        <taxon>asterids</taxon>
        <taxon>lamiids</taxon>
        <taxon>Solanales</taxon>
        <taxon>Convolvulaceae</taxon>
        <taxon>Cuscuteae</taxon>
        <taxon>Cuscuta</taxon>
        <taxon>Cuscuta subgen. Cuscuta</taxon>
    </lineage>
</organism>
<feature type="compositionally biased region" description="Pro residues" evidence="1">
    <location>
        <begin position="98"/>
        <end position="107"/>
    </location>
</feature>
<sequence>MCRTAAPAAPVAEGRTGGVAGLGSIKLLLVIWFVVSISIVLGVDASGGGRLKTVVVVSNNTPPSPYNYSAMLPKGGAIPPSGPSPGNNRNAAPRLASPDPPPSMKQH</sequence>
<name>A0A9P0YNM8_CUSEU</name>
<evidence type="ECO:0000256" key="2">
    <source>
        <dbReference type="SAM" id="Phobius"/>
    </source>
</evidence>